<name>A0AAX2CGY9_9BACI</name>
<dbReference type="EMBL" id="FMIK01000024">
    <property type="protein sequence ID" value="SCL92229.1"/>
    <property type="molecule type" value="Genomic_DNA"/>
</dbReference>
<accession>A0AAX2CGY9</accession>
<proteinExistence type="predicted"/>
<evidence type="ECO:0000313" key="1">
    <source>
        <dbReference type="EMBL" id="SCL92229.1"/>
    </source>
</evidence>
<evidence type="ECO:0000313" key="2">
    <source>
        <dbReference type="Proteomes" id="UP000242164"/>
    </source>
</evidence>
<sequence length="12" mass="1238">MCKAVAQVGIAF</sequence>
<gene>
    <name evidence="1" type="ORF">BCB44BAC_02011</name>
</gene>
<comment type="caution">
    <text evidence="1">The sequence shown here is derived from an EMBL/GenBank/DDBJ whole genome shotgun (WGS) entry which is preliminary data.</text>
</comment>
<protein>
    <submittedName>
        <fullName evidence="1">Uncharacterized protein</fullName>
    </submittedName>
</protein>
<dbReference type="Proteomes" id="UP000242164">
    <property type="component" value="Unassembled WGS sequence"/>
</dbReference>
<reference evidence="1 2" key="1">
    <citation type="submission" date="2016-08" db="EMBL/GenBank/DDBJ databases">
        <authorList>
            <person name="Loux V."/>
            <person name="Rue O."/>
        </authorList>
    </citation>
    <scope>NUCLEOTIDE SEQUENCE [LARGE SCALE GENOMIC DNA]</scope>
    <source>
        <strain evidence="1 2">AFSSA_08CEB44bac</strain>
    </source>
</reference>
<organism evidence="1 2">
    <name type="scientific">Bacillus cytotoxicus</name>
    <dbReference type="NCBI Taxonomy" id="580165"/>
    <lineage>
        <taxon>Bacteria</taxon>
        <taxon>Bacillati</taxon>
        <taxon>Bacillota</taxon>
        <taxon>Bacilli</taxon>
        <taxon>Bacillales</taxon>
        <taxon>Bacillaceae</taxon>
        <taxon>Bacillus</taxon>
        <taxon>Bacillus cereus group</taxon>
    </lineage>
</organism>